<evidence type="ECO:0000256" key="4">
    <source>
        <dbReference type="ARBA" id="ARBA00023163"/>
    </source>
</evidence>
<dbReference type="CDD" id="cd08422">
    <property type="entry name" value="PBP2_CrgA_like"/>
    <property type="match status" value="1"/>
</dbReference>
<dbReference type="Gene3D" id="3.40.190.290">
    <property type="match status" value="1"/>
</dbReference>
<dbReference type="GO" id="GO:0003700">
    <property type="term" value="F:DNA-binding transcription factor activity"/>
    <property type="evidence" value="ECO:0007669"/>
    <property type="project" value="InterPro"/>
</dbReference>
<dbReference type="RefSeq" id="WP_186506059.1">
    <property type="nucleotide sequence ID" value="NZ_JACNEP010000004.1"/>
</dbReference>
<comment type="similarity">
    <text evidence="1">Belongs to the LysR transcriptional regulatory family.</text>
</comment>
<gene>
    <name evidence="6" type="ORF">H8B19_06850</name>
</gene>
<comment type="caution">
    <text evidence="6">The sequence shown here is derived from an EMBL/GenBank/DDBJ whole genome shotgun (WGS) entry which is preliminary data.</text>
</comment>
<dbReference type="Pfam" id="PF03466">
    <property type="entry name" value="LysR_substrate"/>
    <property type="match status" value="1"/>
</dbReference>
<evidence type="ECO:0000259" key="5">
    <source>
        <dbReference type="PROSITE" id="PS50931"/>
    </source>
</evidence>
<evidence type="ECO:0000256" key="3">
    <source>
        <dbReference type="ARBA" id="ARBA00023125"/>
    </source>
</evidence>
<keyword evidence="7" id="KW-1185">Reference proteome</keyword>
<evidence type="ECO:0000256" key="2">
    <source>
        <dbReference type="ARBA" id="ARBA00023015"/>
    </source>
</evidence>
<dbReference type="Gene3D" id="1.10.10.10">
    <property type="entry name" value="Winged helix-like DNA-binding domain superfamily/Winged helix DNA-binding domain"/>
    <property type="match status" value="1"/>
</dbReference>
<dbReference type="PROSITE" id="PS50931">
    <property type="entry name" value="HTH_LYSR"/>
    <property type="match status" value="1"/>
</dbReference>
<dbReference type="FunFam" id="3.40.190.290:FF:000001">
    <property type="entry name" value="Transcriptional regulator, LysR family"/>
    <property type="match status" value="1"/>
</dbReference>
<dbReference type="InterPro" id="IPR000847">
    <property type="entry name" value="LysR_HTH_N"/>
</dbReference>
<dbReference type="GO" id="GO:0043565">
    <property type="term" value="F:sequence-specific DNA binding"/>
    <property type="evidence" value="ECO:0007669"/>
    <property type="project" value="TreeGrafter"/>
</dbReference>
<dbReference type="PANTHER" id="PTHR30537:SF21">
    <property type="entry name" value="HTH-TYPE TRANSCRIPTIONAL REGULATOR SINR-RELATED"/>
    <property type="match status" value="1"/>
</dbReference>
<dbReference type="InterPro" id="IPR058163">
    <property type="entry name" value="LysR-type_TF_proteobact-type"/>
</dbReference>
<keyword evidence="3" id="KW-0238">DNA-binding</keyword>
<reference evidence="6" key="1">
    <citation type="journal article" date="2018" name="Int. J. Syst. Evol. Microbiol.">
        <title>Neptunicella marina gen. nov., sp. nov., isolated from surface seawater.</title>
        <authorList>
            <person name="Liu X."/>
            <person name="Lai Q."/>
            <person name="Du Y."/>
            <person name="Zhang X."/>
            <person name="Liu Z."/>
            <person name="Sun F."/>
            <person name="Shao Z."/>
        </authorList>
    </citation>
    <scope>NUCLEOTIDE SEQUENCE</scope>
    <source>
        <strain evidence="6">S27-2</strain>
    </source>
</reference>
<reference evidence="6" key="2">
    <citation type="submission" date="2020-08" db="EMBL/GenBank/DDBJ databases">
        <authorList>
            <person name="Lai Q."/>
        </authorList>
    </citation>
    <scope>NUCLEOTIDE SEQUENCE</scope>
    <source>
        <strain evidence="6">S27-2</strain>
    </source>
</reference>
<dbReference type="SUPFAM" id="SSF46785">
    <property type="entry name" value="Winged helix' DNA-binding domain"/>
    <property type="match status" value="1"/>
</dbReference>
<dbReference type="Proteomes" id="UP000601768">
    <property type="component" value="Unassembled WGS sequence"/>
</dbReference>
<dbReference type="EMBL" id="JACNEP010000004">
    <property type="protein sequence ID" value="MBC3765588.1"/>
    <property type="molecule type" value="Genomic_DNA"/>
</dbReference>
<dbReference type="InterPro" id="IPR005119">
    <property type="entry name" value="LysR_subst-bd"/>
</dbReference>
<dbReference type="PANTHER" id="PTHR30537">
    <property type="entry name" value="HTH-TYPE TRANSCRIPTIONAL REGULATOR"/>
    <property type="match status" value="1"/>
</dbReference>
<accession>A0A8J6ITZ6</accession>
<evidence type="ECO:0000313" key="6">
    <source>
        <dbReference type="EMBL" id="MBC3765588.1"/>
    </source>
</evidence>
<name>A0A8J6ITZ6_9ALTE</name>
<dbReference type="InterPro" id="IPR036390">
    <property type="entry name" value="WH_DNA-bd_sf"/>
</dbReference>
<evidence type="ECO:0000313" key="7">
    <source>
        <dbReference type="Proteomes" id="UP000601768"/>
    </source>
</evidence>
<dbReference type="InterPro" id="IPR036388">
    <property type="entry name" value="WH-like_DNA-bd_sf"/>
</dbReference>
<protein>
    <submittedName>
        <fullName evidence="6">LysR family transcriptional regulator</fullName>
    </submittedName>
</protein>
<evidence type="ECO:0000256" key="1">
    <source>
        <dbReference type="ARBA" id="ARBA00009437"/>
    </source>
</evidence>
<organism evidence="6 7">
    <name type="scientific">Neptunicella marina</name>
    <dbReference type="NCBI Taxonomy" id="2125989"/>
    <lineage>
        <taxon>Bacteria</taxon>
        <taxon>Pseudomonadati</taxon>
        <taxon>Pseudomonadota</taxon>
        <taxon>Gammaproteobacteria</taxon>
        <taxon>Alteromonadales</taxon>
        <taxon>Alteromonadaceae</taxon>
        <taxon>Neptunicella</taxon>
    </lineage>
</organism>
<sequence length="304" mass="34097">MRALQDLKIFIEAAKCGNLSKVADLMELTPAATSAAIKRLEAQVGVPLMVRSTRSSRLTQAGEIFLDHCIRAVSTLEEGIDLLSSEQISGKFTLSLPSDLGRNFLMGALDDFMQHHPSIRLHLQVSDRVADFYRHPVDFALRYGQLKDSQLVALPVCAENHRVLVASPDYIRQFGKPDSPQALTEHNCLRFMLDNQPHSRWQFERNKQQIKVEVQGNRVADDADVVRRWAVAGKGIAYKSLLDVAEDIVAGRLVRLCRDWQGEAVPLCLISADRRMFTPATLALKNHLTQVCKQRFALLQSELA</sequence>
<feature type="domain" description="HTH lysR-type" evidence="5">
    <location>
        <begin position="1"/>
        <end position="59"/>
    </location>
</feature>
<dbReference type="SUPFAM" id="SSF53850">
    <property type="entry name" value="Periplasmic binding protein-like II"/>
    <property type="match status" value="1"/>
</dbReference>
<keyword evidence="2" id="KW-0805">Transcription regulation</keyword>
<dbReference type="AlphaFoldDB" id="A0A8J6ITZ6"/>
<dbReference type="Pfam" id="PF00126">
    <property type="entry name" value="HTH_1"/>
    <property type="match status" value="1"/>
</dbReference>
<dbReference type="GO" id="GO:0006351">
    <property type="term" value="P:DNA-templated transcription"/>
    <property type="evidence" value="ECO:0007669"/>
    <property type="project" value="TreeGrafter"/>
</dbReference>
<keyword evidence="4" id="KW-0804">Transcription</keyword>
<proteinExistence type="inferred from homology"/>